<accession>A0A645FMA1</accession>
<organism evidence="2">
    <name type="scientific">bioreactor metagenome</name>
    <dbReference type="NCBI Taxonomy" id="1076179"/>
    <lineage>
        <taxon>unclassified sequences</taxon>
        <taxon>metagenomes</taxon>
        <taxon>ecological metagenomes</taxon>
    </lineage>
</organism>
<dbReference type="EMBL" id="VSSQ01062324">
    <property type="protein sequence ID" value="MPN15521.1"/>
    <property type="molecule type" value="Genomic_DNA"/>
</dbReference>
<proteinExistence type="predicted"/>
<dbReference type="AlphaFoldDB" id="A0A645FMA1"/>
<name>A0A645FMA1_9ZZZZ</name>
<gene>
    <name evidence="2" type="ORF">SDC9_162855</name>
</gene>
<protein>
    <submittedName>
        <fullName evidence="2">Uncharacterized protein</fullName>
    </submittedName>
</protein>
<dbReference type="Pfam" id="PF10103">
    <property type="entry name" value="Zincin_2"/>
    <property type="match status" value="1"/>
</dbReference>
<evidence type="ECO:0000256" key="1">
    <source>
        <dbReference type="SAM" id="MobiDB-lite"/>
    </source>
</evidence>
<feature type="compositionally biased region" description="Basic and acidic residues" evidence="1">
    <location>
        <begin position="71"/>
        <end position="81"/>
    </location>
</feature>
<reference evidence="2" key="1">
    <citation type="submission" date="2019-08" db="EMBL/GenBank/DDBJ databases">
        <authorList>
            <person name="Kucharzyk K."/>
            <person name="Murdoch R.W."/>
            <person name="Higgins S."/>
            <person name="Loffler F."/>
        </authorList>
    </citation>
    <scope>NUCLEOTIDE SEQUENCE</scope>
</reference>
<evidence type="ECO:0000313" key="2">
    <source>
        <dbReference type="EMBL" id="MPN15521.1"/>
    </source>
</evidence>
<sequence>MRDAANLWAALREARDVAGRDALWSHPDNLPTAAGLDDPLGFVAGEVDQHEVRPDEEPEAYDLDAELERLLNEADKERGEDGDTGSGPEA</sequence>
<dbReference type="SUPFAM" id="SSF55486">
    <property type="entry name" value="Metalloproteases ('zincins'), catalytic domain"/>
    <property type="match status" value="1"/>
</dbReference>
<comment type="caution">
    <text evidence="2">The sequence shown here is derived from an EMBL/GenBank/DDBJ whole genome shotgun (WGS) entry which is preliminary data.</text>
</comment>
<feature type="region of interest" description="Disordered" evidence="1">
    <location>
        <begin position="71"/>
        <end position="90"/>
    </location>
</feature>
<dbReference type="InterPro" id="IPR018766">
    <property type="entry name" value="Zinicin_2"/>
</dbReference>